<comment type="subcellular location">
    <subcellularLocation>
        <location evidence="1">Endomembrane system</location>
    </subcellularLocation>
</comment>
<dbReference type="Pfam" id="PF01602">
    <property type="entry name" value="Adaptin_N"/>
    <property type="match status" value="1"/>
</dbReference>
<keyword evidence="4" id="KW-0653">Protein transport</keyword>
<evidence type="ECO:0000256" key="5">
    <source>
        <dbReference type="ARBA" id="ARBA00023136"/>
    </source>
</evidence>
<feature type="compositionally biased region" description="Acidic residues" evidence="6">
    <location>
        <begin position="249"/>
        <end position="258"/>
    </location>
</feature>
<evidence type="ECO:0000313" key="8">
    <source>
        <dbReference type="EMBL" id="KAK4534437.1"/>
    </source>
</evidence>
<dbReference type="InterPro" id="IPR002553">
    <property type="entry name" value="Clathrin/coatomer_adapt-like_N"/>
</dbReference>
<accession>A0AAV9IQ93</accession>
<keyword evidence="5" id="KW-0472">Membrane</keyword>
<name>A0AAV9IQ93_CYACA</name>
<proteinExistence type="inferred from homology"/>
<feature type="domain" description="Clathrin/coatomer adaptor adaptin-like N-terminal" evidence="7">
    <location>
        <begin position="35"/>
        <end position="600"/>
    </location>
</feature>
<evidence type="ECO:0000256" key="3">
    <source>
        <dbReference type="ARBA" id="ARBA00022448"/>
    </source>
</evidence>
<sequence>MSLLSTHFIPSRLASALSDAAYFESGMLHPAALRQQLDLGGAHEKLDAMKRLLALISMGRDVCAFFPAVVKNVGATDERLKRLVYIYLQHYASRQPDVALLSVNAFQKDLAHRNQYVRAQALKVLTSIRLPIIHAVVVMALSKAVRDGSAYVRQTAALAVPKVHALEPSRFEDTLRQPLWTLLQDADARVVGAALVSFAEVRLEAVAECLPLFDRLCAQLLHMEPYAQAVALTVLLRCVAAEWSTDPVVEQEEEEEEMVASSNGGERPSSSSSWTPRDLHAYRLKQVARGLLQSRNAAVVSAAAAVLLHLWDAHVERFPEATVRALLRYTRIDTPLQLPMLRLLAVAAAREPPAVAPYYREFYIHLGAEGAATTVTRGKLAVLWELARQVSSLAPPIIEELLYYVGQAPTPLGMEAARMLGALAAADAALASFIARALGDLLLRAGQPAGEPASDAWVLLCVQLSERLRYDRDVATQRRNRQLVRTLARHLLWSSSPSSPGRTPLSAAARGHALWLLGEHAALAGSFAEEALRVHLLRYESEPSAFVRLQTIRLAVKVAARRPASERLVQARQLAMQFGLVDADVDVRDASRLFESLVQNGLAATEVGEEGEGSGSNTSFLLEGMSLGGSGGLPSGCVLGSMRHVLDGPEAWEVPLPRFVYRARTDIERAPEVLECRVAAPALPAAPSVAAPAPNLEEFYGTESSEETDVEEEEEEALLHWDAETEAPALVPALGARPRDTPPDAPPADAPVSIPTSSTSPPRSTVRPRVVWDGAQPDQRTLPLRVLVWVRHDAPTDPEWLPLALRLEMAGGASRIAPTDRLVVRAVSGDSAADMHLPEPVSGRSVRAGGATTVWYLRKRAGRLPRARLHISVESAADVRHHAEVQVHLSALDCVGVRSDAQWPQTPTAFRQQQRLLGGVMCPSFAIERMGEDWTRACAERLQQAAAWVTVPTEEVNQHKLLLLAGSFVDTPQPSLVLLAIAEQDDNIPTSSSAQLQVTLACDDAIRCAPLAAQLRQVLS</sequence>
<comment type="caution">
    <text evidence="8">The sequence shown here is derived from an EMBL/GenBank/DDBJ whole genome shotgun (WGS) entry which is preliminary data.</text>
</comment>
<keyword evidence="9" id="KW-1185">Reference proteome</keyword>
<evidence type="ECO:0000256" key="6">
    <source>
        <dbReference type="SAM" id="MobiDB-lite"/>
    </source>
</evidence>
<evidence type="ECO:0000256" key="1">
    <source>
        <dbReference type="ARBA" id="ARBA00004308"/>
    </source>
</evidence>
<evidence type="ECO:0000256" key="2">
    <source>
        <dbReference type="ARBA" id="ARBA00006613"/>
    </source>
</evidence>
<feature type="region of interest" description="Disordered" evidence="6">
    <location>
        <begin position="248"/>
        <end position="274"/>
    </location>
</feature>
<dbReference type="Gene3D" id="1.25.10.10">
    <property type="entry name" value="Leucine-rich Repeat Variant"/>
    <property type="match status" value="1"/>
</dbReference>
<dbReference type="GO" id="GO:0030117">
    <property type="term" value="C:membrane coat"/>
    <property type="evidence" value="ECO:0007669"/>
    <property type="project" value="InterPro"/>
</dbReference>
<comment type="similarity">
    <text evidence="2">Belongs to the adaptor complexes large subunit family.</text>
</comment>
<dbReference type="Proteomes" id="UP001301350">
    <property type="component" value="Unassembled WGS sequence"/>
</dbReference>
<evidence type="ECO:0000256" key="4">
    <source>
        <dbReference type="ARBA" id="ARBA00022927"/>
    </source>
</evidence>
<evidence type="ECO:0000313" key="9">
    <source>
        <dbReference type="Proteomes" id="UP001301350"/>
    </source>
</evidence>
<dbReference type="EMBL" id="JANCYW010000001">
    <property type="protein sequence ID" value="KAK4534437.1"/>
    <property type="molecule type" value="Genomic_DNA"/>
</dbReference>
<reference evidence="8 9" key="1">
    <citation type="submission" date="2022-07" db="EMBL/GenBank/DDBJ databases">
        <title>Genome-wide signatures of adaptation to extreme environments.</title>
        <authorList>
            <person name="Cho C.H."/>
            <person name="Yoon H.S."/>
        </authorList>
    </citation>
    <scope>NUCLEOTIDE SEQUENCE [LARGE SCALE GENOMIC DNA]</scope>
    <source>
        <strain evidence="8 9">DBV 063 E5</strain>
    </source>
</reference>
<dbReference type="GO" id="GO:0012505">
    <property type="term" value="C:endomembrane system"/>
    <property type="evidence" value="ECO:0007669"/>
    <property type="project" value="UniProtKB-SubCell"/>
</dbReference>
<keyword evidence="3" id="KW-0813">Transport</keyword>
<dbReference type="InterPro" id="IPR011989">
    <property type="entry name" value="ARM-like"/>
</dbReference>
<dbReference type="GO" id="GO:0006886">
    <property type="term" value="P:intracellular protein transport"/>
    <property type="evidence" value="ECO:0007669"/>
    <property type="project" value="InterPro"/>
</dbReference>
<gene>
    <name evidence="8" type="ORF">CDCA_CDCA01G0462</name>
</gene>
<organism evidence="8 9">
    <name type="scientific">Cyanidium caldarium</name>
    <name type="common">Red alga</name>
    <dbReference type="NCBI Taxonomy" id="2771"/>
    <lineage>
        <taxon>Eukaryota</taxon>
        <taxon>Rhodophyta</taxon>
        <taxon>Bangiophyceae</taxon>
        <taxon>Cyanidiales</taxon>
        <taxon>Cyanidiaceae</taxon>
        <taxon>Cyanidium</taxon>
    </lineage>
</organism>
<feature type="region of interest" description="Disordered" evidence="6">
    <location>
        <begin position="734"/>
        <end position="770"/>
    </location>
</feature>
<dbReference type="SUPFAM" id="SSF48371">
    <property type="entry name" value="ARM repeat"/>
    <property type="match status" value="1"/>
</dbReference>
<dbReference type="PANTHER" id="PTHR11134">
    <property type="entry name" value="ADAPTOR COMPLEX SUBUNIT BETA FAMILY MEMBER"/>
    <property type="match status" value="1"/>
</dbReference>
<dbReference type="AlphaFoldDB" id="A0AAV9IQ93"/>
<dbReference type="GO" id="GO:0016192">
    <property type="term" value="P:vesicle-mediated transport"/>
    <property type="evidence" value="ECO:0007669"/>
    <property type="project" value="InterPro"/>
</dbReference>
<dbReference type="InterPro" id="IPR016024">
    <property type="entry name" value="ARM-type_fold"/>
</dbReference>
<protein>
    <recommendedName>
        <fullName evidence="7">Clathrin/coatomer adaptor adaptin-like N-terminal domain-containing protein</fullName>
    </recommendedName>
</protein>
<feature type="compositionally biased region" description="Low complexity" evidence="6">
    <location>
        <begin position="750"/>
        <end position="770"/>
    </location>
</feature>
<evidence type="ECO:0000259" key="7">
    <source>
        <dbReference type="Pfam" id="PF01602"/>
    </source>
</evidence>
<dbReference type="InterPro" id="IPR026739">
    <property type="entry name" value="AP_beta"/>
</dbReference>